<reference evidence="3 4" key="1">
    <citation type="submission" date="2016-03" db="EMBL/GenBank/DDBJ databases">
        <title>EvidentialGene: Evidence-directed Construction of Genes on Genomes.</title>
        <authorList>
            <person name="Gilbert D.G."/>
            <person name="Choi J.-H."/>
            <person name="Mockaitis K."/>
            <person name="Colbourne J."/>
            <person name="Pfrender M."/>
        </authorList>
    </citation>
    <scope>NUCLEOTIDE SEQUENCE [LARGE SCALE GENOMIC DNA]</scope>
    <source>
        <strain evidence="3 4">Xinb3</strain>
        <tissue evidence="3">Complete organism</tissue>
    </source>
</reference>
<dbReference type="OrthoDB" id="6363818at2759"/>
<dbReference type="EMBL" id="LRGB01002409">
    <property type="protein sequence ID" value="KZS07749.1"/>
    <property type="molecule type" value="Genomic_DNA"/>
</dbReference>
<dbReference type="SUPFAM" id="SSF52058">
    <property type="entry name" value="L domain-like"/>
    <property type="match status" value="1"/>
</dbReference>
<gene>
    <name evidence="3" type="ORF">APZ42_028471</name>
</gene>
<dbReference type="InterPro" id="IPR032675">
    <property type="entry name" value="LRR_dom_sf"/>
</dbReference>
<protein>
    <submittedName>
        <fullName evidence="3">Putative Insulin growth factor-binding protein complex acid labile subunit</fullName>
    </submittedName>
</protein>
<dbReference type="Gene3D" id="3.80.10.10">
    <property type="entry name" value="Ribonuclease Inhibitor"/>
    <property type="match status" value="1"/>
</dbReference>
<dbReference type="PANTHER" id="PTHR24373">
    <property type="entry name" value="SLIT RELATED LEUCINE-RICH REPEAT NEURONAL PROTEIN"/>
    <property type="match status" value="1"/>
</dbReference>
<keyword evidence="4" id="KW-1185">Reference proteome</keyword>
<organism evidence="3 4">
    <name type="scientific">Daphnia magna</name>
    <dbReference type="NCBI Taxonomy" id="35525"/>
    <lineage>
        <taxon>Eukaryota</taxon>
        <taxon>Metazoa</taxon>
        <taxon>Ecdysozoa</taxon>
        <taxon>Arthropoda</taxon>
        <taxon>Crustacea</taxon>
        <taxon>Branchiopoda</taxon>
        <taxon>Diplostraca</taxon>
        <taxon>Cladocera</taxon>
        <taxon>Anomopoda</taxon>
        <taxon>Daphniidae</taxon>
        <taxon>Daphnia</taxon>
    </lineage>
</organism>
<comment type="caution">
    <text evidence="3">The sequence shown here is derived from an EMBL/GenBank/DDBJ whole genome shotgun (WGS) entry which is preliminary data.</text>
</comment>
<evidence type="ECO:0000313" key="3">
    <source>
        <dbReference type="EMBL" id="KZS07749.1"/>
    </source>
</evidence>
<evidence type="ECO:0000256" key="2">
    <source>
        <dbReference type="SAM" id="SignalP"/>
    </source>
</evidence>
<keyword evidence="1 2" id="KW-0732">Signal</keyword>
<dbReference type="STRING" id="35525.A0A164QH27"/>
<name>A0A164QH27_9CRUS</name>
<dbReference type="Proteomes" id="UP000076858">
    <property type="component" value="Unassembled WGS sequence"/>
</dbReference>
<dbReference type="AlphaFoldDB" id="A0A164QH27"/>
<feature type="chain" id="PRO_5007852543" evidence="2">
    <location>
        <begin position="18"/>
        <end position="281"/>
    </location>
</feature>
<dbReference type="InterPro" id="IPR050328">
    <property type="entry name" value="Dev_Immune_Receptor"/>
</dbReference>
<feature type="signal peptide" evidence="2">
    <location>
        <begin position="1"/>
        <end position="17"/>
    </location>
</feature>
<proteinExistence type="predicted"/>
<sequence>MAFLFVTCLHLNYVGLSDVQMIYLPAGVRHLEQDAFNGLSMIGHLKLAHLDLQSLNSFVFRGLRHVQLLSIQESDLGVIRPGVFTNMSNIGRLSLTNNKIDAIESFELTADNRVRQFHFIGNHVLDLPHGRAIHIQVDYVGTPAKSFLFIIIIFFCGGDWEKKKKKGVPIVNASNNHFPCDCHIVSWMKSAMFANQSRERMMANNYCISPYEVHGKSIQSAAEEAHLFGGCADDDPPERTVALETTKPSTLFSSSSCSSMNGQSMTILIALYLLFQQFVQL</sequence>
<accession>A0A164QH27</accession>
<evidence type="ECO:0000313" key="4">
    <source>
        <dbReference type="Proteomes" id="UP000076858"/>
    </source>
</evidence>
<evidence type="ECO:0000256" key="1">
    <source>
        <dbReference type="ARBA" id="ARBA00022729"/>
    </source>
</evidence>
<dbReference type="PANTHER" id="PTHR24373:SF275">
    <property type="entry name" value="TIR DOMAIN-CONTAINING PROTEIN"/>
    <property type="match status" value="1"/>
</dbReference>